<comment type="subcellular location">
    <subcellularLocation>
        <location evidence="1">Cell membrane</location>
        <topology evidence="1">Multi-pass membrane protein</topology>
    </subcellularLocation>
</comment>
<dbReference type="GO" id="GO:0005886">
    <property type="term" value="C:plasma membrane"/>
    <property type="evidence" value="ECO:0007669"/>
    <property type="project" value="UniProtKB-SubCell"/>
</dbReference>
<evidence type="ECO:0000313" key="9">
    <source>
        <dbReference type="Proteomes" id="UP000003880"/>
    </source>
</evidence>
<dbReference type="eggNOG" id="COG4794">
    <property type="taxonomic scope" value="Bacteria"/>
</dbReference>
<protein>
    <submittedName>
        <fullName evidence="8">Type III secretion protein, HrpO family</fullName>
    </submittedName>
</protein>
<dbReference type="Pfam" id="PF01313">
    <property type="entry name" value="Bac_export_3"/>
    <property type="match status" value="1"/>
</dbReference>
<keyword evidence="5 7" id="KW-1133">Transmembrane helix</keyword>
<evidence type="ECO:0000313" key="8">
    <source>
        <dbReference type="EMBL" id="EFE05602.1"/>
    </source>
</evidence>
<keyword evidence="3" id="KW-1003">Cell membrane</keyword>
<feature type="transmembrane region" description="Helical" evidence="7">
    <location>
        <begin position="51"/>
        <end position="69"/>
    </location>
</feature>
<reference evidence="8 9" key="1">
    <citation type="submission" date="2010-02" db="EMBL/GenBank/DDBJ databases">
        <authorList>
            <person name="Weinstock G."/>
            <person name="Sodergren E."/>
            <person name="Clifton S."/>
            <person name="Fulton L."/>
            <person name="Fulton B."/>
            <person name="Courtney L."/>
            <person name="Fronick C."/>
            <person name="Harrison M."/>
            <person name="Strong C."/>
            <person name="Farmer C."/>
            <person name="Delahaunty K."/>
            <person name="Markovic C."/>
            <person name="Hall O."/>
            <person name="Minx P."/>
            <person name="Tomlinson C."/>
            <person name="Mitreva M."/>
            <person name="Nelson J."/>
            <person name="Hou S."/>
            <person name="Wollam A."/>
            <person name="Pepin K.H."/>
            <person name="Johnson M."/>
            <person name="Bhonagiri V."/>
            <person name="Zhang X."/>
            <person name="Suruliraj S."/>
            <person name="Warren W."/>
            <person name="Chinwalla A."/>
            <person name="Mardis E.R."/>
            <person name="Wilson R.K."/>
        </authorList>
    </citation>
    <scope>NUCLEOTIDE SEQUENCE [LARGE SCALE GENOMIC DNA]</scope>
    <source>
        <strain evidence="8 9">ATCC 29220</strain>
    </source>
</reference>
<proteinExistence type="inferred from homology"/>
<dbReference type="AlphaFoldDB" id="D4BKH1"/>
<evidence type="ECO:0000256" key="2">
    <source>
        <dbReference type="ARBA" id="ARBA00006156"/>
    </source>
</evidence>
<comment type="caution">
    <text evidence="8">The sequence shown here is derived from an EMBL/GenBank/DDBJ whole genome shotgun (WGS) entry which is preliminary data.</text>
</comment>
<evidence type="ECO:0000256" key="5">
    <source>
        <dbReference type="ARBA" id="ARBA00022989"/>
    </source>
</evidence>
<dbReference type="PANTHER" id="PTHR34040:SF4">
    <property type="entry name" value="SECRETION SYSTEM APPARATUS PROTEIN SSAS"/>
    <property type="match status" value="1"/>
</dbReference>
<dbReference type="PANTHER" id="PTHR34040">
    <property type="entry name" value="FLAGELLAR BIOSYNTHETIC PROTEIN FLIQ"/>
    <property type="match status" value="1"/>
</dbReference>
<dbReference type="PRINTS" id="PR00952">
    <property type="entry name" value="TYPE3IMQPROT"/>
</dbReference>
<dbReference type="HOGENOM" id="CLU_164516_1_1_6"/>
<comment type="similarity">
    <text evidence="2">Belongs to the FliQ/MopD/SpaQ family.</text>
</comment>
<accession>D4BKH1</accession>
<sequence>MSDSVIAHFGEELLWIVVMLSLPTVVAASVVGVLISLIQAVTQIQDQTVQFLIKLVVVSVVLVMTYNWMGNVLLSYTHLIFQQIGR</sequence>
<evidence type="ECO:0000256" key="3">
    <source>
        <dbReference type="ARBA" id="ARBA00022475"/>
    </source>
</evidence>
<evidence type="ECO:0000256" key="1">
    <source>
        <dbReference type="ARBA" id="ARBA00004651"/>
    </source>
</evidence>
<keyword evidence="6 7" id="KW-0472">Membrane</keyword>
<evidence type="ECO:0000256" key="6">
    <source>
        <dbReference type="ARBA" id="ARBA00023136"/>
    </source>
</evidence>
<feature type="transmembrane region" description="Helical" evidence="7">
    <location>
        <begin position="13"/>
        <end position="39"/>
    </location>
</feature>
<name>D4BKH1_9ENTR</name>
<dbReference type="NCBIfam" id="TIGR01403">
    <property type="entry name" value="fliQ_rel_III"/>
    <property type="match status" value="1"/>
</dbReference>
<dbReference type="PIRSF" id="PIRSF004669">
    <property type="entry name" value="FliQ"/>
    <property type="match status" value="1"/>
</dbReference>
<gene>
    <name evidence="8" type="ORF">CIT292_11048</name>
</gene>
<dbReference type="GO" id="GO:0009306">
    <property type="term" value="P:protein secretion"/>
    <property type="evidence" value="ECO:0007669"/>
    <property type="project" value="InterPro"/>
</dbReference>
<dbReference type="Proteomes" id="UP000003880">
    <property type="component" value="Unassembled WGS sequence"/>
</dbReference>
<dbReference type="InterPro" id="IPR006306">
    <property type="entry name" value="T3SS_HrpO"/>
</dbReference>
<evidence type="ECO:0000256" key="4">
    <source>
        <dbReference type="ARBA" id="ARBA00022692"/>
    </source>
</evidence>
<organism evidence="8 9">
    <name type="scientific">Citrobacter youngae ATCC 29220</name>
    <dbReference type="NCBI Taxonomy" id="500640"/>
    <lineage>
        <taxon>Bacteria</taxon>
        <taxon>Pseudomonadati</taxon>
        <taxon>Pseudomonadota</taxon>
        <taxon>Gammaproteobacteria</taxon>
        <taxon>Enterobacterales</taxon>
        <taxon>Enterobacteriaceae</taxon>
        <taxon>Citrobacter</taxon>
        <taxon>Citrobacter freundii complex</taxon>
    </lineage>
</organism>
<dbReference type="RefSeq" id="WP_006688189.1">
    <property type="nucleotide sequence ID" value="NZ_GG730303.1"/>
</dbReference>
<keyword evidence="4 7" id="KW-0812">Transmembrane</keyword>
<dbReference type="EMBL" id="ABWL02000031">
    <property type="protein sequence ID" value="EFE05602.1"/>
    <property type="molecule type" value="Genomic_DNA"/>
</dbReference>
<evidence type="ECO:0000256" key="7">
    <source>
        <dbReference type="SAM" id="Phobius"/>
    </source>
</evidence>
<dbReference type="InterPro" id="IPR002191">
    <property type="entry name" value="Bac_export_3"/>
</dbReference>